<evidence type="ECO:0000256" key="3">
    <source>
        <dbReference type="SAM" id="SignalP"/>
    </source>
</evidence>
<keyword evidence="5" id="KW-1185">Reference proteome</keyword>
<evidence type="ECO:0000256" key="2">
    <source>
        <dbReference type="SAM" id="Phobius"/>
    </source>
</evidence>
<name>D4YPQ3_9MICO</name>
<evidence type="ECO:0000313" key="5">
    <source>
        <dbReference type="Proteomes" id="UP000005714"/>
    </source>
</evidence>
<keyword evidence="2" id="KW-1133">Transmembrane helix</keyword>
<keyword evidence="2" id="KW-0812">Transmembrane</keyword>
<keyword evidence="3" id="KW-0732">Signal</keyword>
<evidence type="ECO:0000256" key="1">
    <source>
        <dbReference type="SAM" id="MobiDB-lite"/>
    </source>
</evidence>
<dbReference type="RefSeq" id="WP_005885350.1">
    <property type="nucleotide sequence ID" value="NZ_ADNU01000053.1"/>
</dbReference>
<feature type="compositionally biased region" description="Pro residues" evidence="1">
    <location>
        <begin position="320"/>
        <end position="330"/>
    </location>
</feature>
<feature type="chain" id="PRO_5003066918" evidence="3">
    <location>
        <begin position="29"/>
        <end position="395"/>
    </location>
</feature>
<dbReference type="STRING" id="585530.HMPREF0183_1913"/>
<dbReference type="AlphaFoldDB" id="D4YPQ3"/>
<reference evidence="4 5" key="1">
    <citation type="submission" date="2010-04" db="EMBL/GenBank/DDBJ databases">
        <authorList>
            <person name="Qin X."/>
            <person name="Bachman B."/>
            <person name="Battles P."/>
            <person name="Bell A."/>
            <person name="Bess C."/>
            <person name="Bickham C."/>
            <person name="Chaboub L."/>
            <person name="Chen D."/>
            <person name="Coyle M."/>
            <person name="Deiros D.R."/>
            <person name="Dinh H."/>
            <person name="Forbes L."/>
            <person name="Fowler G."/>
            <person name="Francisco L."/>
            <person name="Fu Q."/>
            <person name="Gubbala S."/>
            <person name="Hale W."/>
            <person name="Han Y."/>
            <person name="Hemphill L."/>
            <person name="Highlander S.K."/>
            <person name="Hirani K."/>
            <person name="Hogues M."/>
            <person name="Jackson L."/>
            <person name="Jakkamsetti A."/>
            <person name="Javaid M."/>
            <person name="Jiang H."/>
            <person name="Korchina V."/>
            <person name="Kovar C."/>
            <person name="Lara F."/>
            <person name="Lee S."/>
            <person name="Mata R."/>
            <person name="Mathew T."/>
            <person name="Moen C."/>
            <person name="Morales K."/>
            <person name="Munidasa M."/>
            <person name="Nazareth L."/>
            <person name="Ngo R."/>
            <person name="Nguyen L."/>
            <person name="Okwuonu G."/>
            <person name="Ongeri F."/>
            <person name="Patil S."/>
            <person name="Petrosino J."/>
            <person name="Pham C."/>
            <person name="Pham P."/>
            <person name="Pu L.-L."/>
            <person name="Puazo M."/>
            <person name="Raj R."/>
            <person name="Reid J."/>
            <person name="Rouhana J."/>
            <person name="Saada N."/>
            <person name="Shang Y."/>
            <person name="Simmons D."/>
            <person name="Thornton R."/>
            <person name="Warren J."/>
            <person name="Weissenberger G."/>
            <person name="Zhang J."/>
            <person name="Zhang L."/>
            <person name="Zhou C."/>
            <person name="Zhu D."/>
            <person name="Muzny D."/>
            <person name="Worley K."/>
            <person name="Gibbs R."/>
        </authorList>
    </citation>
    <scope>NUCLEOTIDE SEQUENCE [LARGE SCALE GENOMIC DNA]</scope>
    <source>
        <strain evidence="4 5">ATCC 49030</strain>
    </source>
</reference>
<protein>
    <submittedName>
        <fullName evidence="4">LPXTG-motif cell wall anchor domain protein</fullName>
    </submittedName>
</protein>
<dbReference type="PANTHER" id="PTHR48148:SF3">
    <property type="entry name" value="KERATINOCYTE PROLINE-RICH PROTEIN"/>
    <property type="match status" value="1"/>
</dbReference>
<proteinExistence type="predicted"/>
<dbReference type="PANTHER" id="PTHR48148">
    <property type="entry name" value="KERATINOCYTE PROLINE-RICH PROTEIN"/>
    <property type="match status" value="1"/>
</dbReference>
<evidence type="ECO:0000313" key="4">
    <source>
        <dbReference type="EMBL" id="EFG46788.1"/>
    </source>
</evidence>
<organism evidence="4 5">
    <name type="scientific">Brevibacterium mcbrellneri ATCC 49030</name>
    <dbReference type="NCBI Taxonomy" id="585530"/>
    <lineage>
        <taxon>Bacteria</taxon>
        <taxon>Bacillati</taxon>
        <taxon>Actinomycetota</taxon>
        <taxon>Actinomycetes</taxon>
        <taxon>Micrococcales</taxon>
        <taxon>Brevibacteriaceae</taxon>
        <taxon>Brevibacterium</taxon>
    </lineage>
</organism>
<accession>D4YPQ3</accession>
<gene>
    <name evidence="4" type="ORF">HMPREF0183_1913</name>
</gene>
<dbReference type="eggNOG" id="COG4932">
    <property type="taxonomic scope" value="Bacteria"/>
</dbReference>
<dbReference type="EMBL" id="ADNU01000053">
    <property type="protein sequence ID" value="EFG46788.1"/>
    <property type="molecule type" value="Genomic_DNA"/>
</dbReference>
<sequence length="395" mass="42412">MKKFFALAAVICLGLVGSVISTVTPVHADSRRVGFCLNDSRLFDISPSPVTEGQLKQSGAEITVNAKGLPPNTLGVVLVVKDKLLTPEDLMRTRFDGDIPEHAQGELKALQALNLDYSEPALYLFNESDRDPNLVARKGYVVTDGNGDAAFTFGGTKDSKEEPPLTREQKELVTELDVKPWSSSLPKIDNGDYRGDYTVLVAFYNADISEPYGVVFDENNTLIPAEGMELDDQKHEAVIKQRENRLREAGVPEDQIDYLARLIMPSACTGFNVTDTPTETPEPTPSESATPTPEPSATPSESPSVDPEPSPSPSETSPVEPEPTPEPSETPEPKPSESPDPEPSPSPSETSPVEPSPGPKSLPRTGAQTLGALVAGGVLLTVGTVTTVLSRRRSR</sequence>
<feature type="transmembrane region" description="Helical" evidence="2">
    <location>
        <begin position="370"/>
        <end position="389"/>
    </location>
</feature>
<feature type="compositionally biased region" description="Low complexity" evidence="1">
    <location>
        <begin position="276"/>
        <end position="305"/>
    </location>
</feature>
<comment type="caution">
    <text evidence="4">The sequence shown here is derived from an EMBL/GenBank/DDBJ whole genome shotgun (WGS) entry which is preliminary data.</text>
</comment>
<dbReference type="Proteomes" id="UP000005714">
    <property type="component" value="Unassembled WGS sequence"/>
</dbReference>
<feature type="signal peptide" evidence="3">
    <location>
        <begin position="1"/>
        <end position="28"/>
    </location>
</feature>
<keyword evidence="2" id="KW-0472">Membrane</keyword>
<feature type="region of interest" description="Disordered" evidence="1">
    <location>
        <begin position="270"/>
        <end position="368"/>
    </location>
</feature>